<evidence type="ECO:0000256" key="1">
    <source>
        <dbReference type="SAM" id="MobiDB-lite"/>
    </source>
</evidence>
<proteinExistence type="predicted"/>
<organism evidence="2 3">
    <name type="scientific">Dunaliella salina</name>
    <name type="common">Green alga</name>
    <name type="synonym">Protococcus salinus</name>
    <dbReference type="NCBI Taxonomy" id="3046"/>
    <lineage>
        <taxon>Eukaryota</taxon>
        <taxon>Viridiplantae</taxon>
        <taxon>Chlorophyta</taxon>
        <taxon>core chlorophytes</taxon>
        <taxon>Chlorophyceae</taxon>
        <taxon>CS clade</taxon>
        <taxon>Chlamydomonadales</taxon>
        <taxon>Dunaliellaceae</taxon>
        <taxon>Dunaliella</taxon>
    </lineage>
</organism>
<name>A0ABQ7H5L5_DUNSA</name>
<keyword evidence="3" id="KW-1185">Reference proteome</keyword>
<evidence type="ECO:0000313" key="3">
    <source>
        <dbReference type="Proteomes" id="UP000815325"/>
    </source>
</evidence>
<feature type="region of interest" description="Disordered" evidence="1">
    <location>
        <begin position="35"/>
        <end position="77"/>
    </location>
</feature>
<evidence type="ECO:0008006" key="4">
    <source>
        <dbReference type="Google" id="ProtNLM"/>
    </source>
</evidence>
<comment type="caution">
    <text evidence="2">The sequence shown here is derived from an EMBL/GenBank/DDBJ whole genome shotgun (WGS) entry which is preliminary data.</text>
</comment>
<protein>
    <recommendedName>
        <fullName evidence="4">Encoded protein</fullName>
    </recommendedName>
</protein>
<gene>
    <name evidence="2" type="ORF">DUNSADRAFT_9103</name>
</gene>
<reference evidence="2" key="1">
    <citation type="submission" date="2017-08" db="EMBL/GenBank/DDBJ databases">
        <authorList>
            <person name="Polle J.E."/>
            <person name="Barry K."/>
            <person name="Cushman J."/>
            <person name="Schmutz J."/>
            <person name="Tran D."/>
            <person name="Hathwaick L.T."/>
            <person name="Yim W.C."/>
            <person name="Jenkins J."/>
            <person name="Mckie-Krisberg Z.M."/>
            <person name="Prochnik S."/>
            <person name="Lindquist E."/>
            <person name="Dockter R.B."/>
            <person name="Adam C."/>
            <person name="Molina H."/>
            <person name="Bunkerborg J."/>
            <person name="Jin E."/>
            <person name="Buchheim M."/>
            <person name="Magnuson J."/>
        </authorList>
    </citation>
    <scope>NUCLEOTIDE SEQUENCE</scope>
    <source>
        <strain evidence="2">CCAP 19/18</strain>
    </source>
</reference>
<accession>A0ABQ7H5L5</accession>
<dbReference type="Proteomes" id="UP000815325">
    <property type="component" value="Unassembled WGS sequence"/>
</dbReference>
<sequence length="103" mass="11625">MTTQSKGLMSLRAKLSPCPCPEKYCLKCMYSQYSHDTNSESHQLRQASQYRSPRRRPSVQCASDDREKPILHLPPSPQSPIAQVAELDDISSAVNLCEGLYRL</sequence>
<evidence type="ECO:0000313" key="2">
    <source>
        <dbReference type="EMBL" id="KAF5842144.1"/>
    </source>
</evidence>
<dbReference type="EMBL" id="MU069468">
    <property type="protein sequence ID" value="KAF5842144.1"/>
    <property type="molecule type" value="Genomic_DNA"/>
</dbReference>